<organism evidence="1 2">
    <name type="scientific">Gilliamella apis</name>
    <dbReference type="NCBI Taxonomy" id="1970738"/>
    <lineage>
        <taxon>Bacteria</taxon>
        <taxon>Pseudomonadati</taxon>
        <taxon>Pseudomonadota</taxon>
        <taxon>Gammaproteobacteria</taxon>
        <taxon>Orbales</taxon>
        <taxon>Orbaceae</taxon>
        <taxon>Gilliamella</taxon>
    </lineage>
</organism>
<protein>
    <recommendedName>
        <fullName evidence="3">Phage tail protein</fullName>
    </recommendedName>
</protein>
<proteinExistence type="predicted"/>
<dbReference type="EMBL" id="NASK01000096">
    <property type="protein sequence ID" value="OTQ49388.1"/>
    <property type="molecule type" value="Genomic_DNA"/>
</dbReference>
<dbReference type="AlphaFoldDB" id="A0A242NU58"/>
<sequence>MVAGAEKTYVIGEQKLMPFRLSELPPGWYFRNGDNYLLDSPPGRALDSLSANYKEDYKITIKVINGQQYINVPSAFASDGRGYFERAVDGTNRAVGSIENDAIRNITGQFLSFSALDAKLFYKQSAWAAGALIATSNSHGMSMNCFDASRVVPTANENRPLNIGMTPAIYLGV</sequence>
<evidence type="ECO:0000313" key="2">
    <source>
        <dbReference type="Proteomes" id="UP000194968"/>
    </source>
</evidence>
<gene>
    <name evidence="1" type="ORF">B6D06_07055</name>
</gene>
<dbReference type="OrthoDB" id="6452664at2"/>
<reference evidence="1 2" key="1">
    <citation type="submission" date="2017-03" db="EMBL/GenBank/DDBJ databases">
        <title>Comparative genomics of honeybee gut symbionts reveal geographically distinct and subgroup specific antibiotic resistance.</title>
        <authorList>
            <person name="Ludvigsen J."/>
            <person name="Porcellato D."/>
            <person name="Labee-Lund T.M."/>
            <person name="Amdam G.V."/>
            <person name="Rudi K."/>
        </authorList>
    </citation>
    <scope>NUCLEOTIDE SEQUENCE [LARGE SCALE GENOMIC DNA]</scope>
    <source>
        <strain evidence="1 2">A-4-12</strain>
    </source>
</reference>
<dbReference type="SUPFAM" id="SSF88874">
    <property type="entry name" value="Receptor-binding domain of short tail fibre protein gp12"/>
    <property type="match status" value="1"/>
</dbReference>
<dbReference type="Proteomes" id="UP000194968">
    <property type="component" value="Unassembled WGS sequence"/>
</dbReference>
<accession>A0A242NU58</accession>
<evidence type="ECO:0000313" key="1">
    <source>
        <dbReference type="EMBL" id="OTQ49388.1"/>
    </source>
</evidence>
<comment type="caution">
    <text evidence="1">The sequence shown here is derived from an EMBL/GenBank/DDBJ whole genome shotgun (WGS) entry which is preliminary data.</text>
</comment>
<evidence type="ECO:0008006" key="3">
    <source>
        <dbReference type="Google" id="ProtNLM"/>
    </source>
</evidence>
<name>A0A242NU58_9GAMM</name>